<name>A0ACB7S1U0_HYAAI</name>
<dbReference type="Proteomes" id="UP000821845">
    <property type="component" value="Chromosome 6"/>
</dbReference>
<organism evidence="1 2">
    <name type="scientific">Hyalomma asiaticum</name>
    <name type="common">Tick</name>
    <dbReference type="NCBI Taxonomy" id="266040"/>
    <lineage>
        <taxon>Eukaryota</taxon>
        <taxon>Metazoa</taxon>
        <taxon>Ecdysozoa</taxon>
        <taxon>Arthropoda</taxon>
        <taxon>Chelicerata</taxon>
        <taxon>Arachnida</taxon>
        <taxon>Acari</taxon>
        <taxon>Parasitiformes</taxon>
        <taxon>Ixodida</taxon>
        <taxon>Ixodoidea</taxon>
        <taxon>Ixodidae</taxon>
        <taxon>Hyalomminae</taxon>
        <taxon>Hyalomma</taxon>
    </lineage>
</organism>
<dbReference type="EMBL" id="CM023486">
    <property type="protein sequence ID" value="KAH6928858.1"/>
    <property type="molecule type" value="Genomic_DNA"/>
</dbReference>
<sequence length="345" mass="38591">MIASVASIPPSQPLNGTPAEDRPMTLTDEEMTVATTEPAGTERLVLDAAGKHHRKRRRGKRRRPGRDEPDAALSSSDGASPVKRSPPKLRKNQVVIRPREVPKAPANFTQFIIDDHENCELYQSFEVAHPNENVVERSNDSYNGGYVIAADDVRLSSASRCRYHRDPHSDDSGDEGHSWSPATEDYECLDYGHMMEFYEKDFEVVYKSARFEELMGLKRSELIEGYKMLECRVAQLCDELQKLDPQNCLDELQRQLLRLQEENEALHKVNLTLRSAAVSSLTTTTSSSSGQDDEYADDSDERDCGAVDGKRADSCGDEEESGDSGNEGEDSFEDTEGVEEDHSRP</sequence>
<comment type="caution">
    <text evidence="1">The sequence shown here is derived from an EMBL/GenBank/DDBJ whole genome shotgun (WGS) entry which is preliminary data.</text>
</comment>
<proteinExistence type="predicted"/>
<protein>
    <submittedName>
        <fullName evidence="1">Uncharacterized protein</fullName>
    </submittedName>
</protein>
<evidence type="ECO:0000313" key="2">
    <source>
        <dbReference type="Proteomes" id="UP000821845"/>
    </source>
</evidence>
<accession>A0ACB7S1U0</accession>
<reference evidence="1" key="1">
    <citation type="submission" date="2020-05" db="EMBL/GenBank/DDBJ databases">
        <title>Large-scale comparative analyses of tick genomes elucidate their genetic diversity and vector capacities.</title>
        <authorList>
            <person name="Jia N."/>
            <person name="Wang J."/>
            <person name="Shi W."/>
            <person name="Du L."/>
            <person name="Sun Y."/>
            <person name="Zhan W."/>
            <person name="Jiang J."/>
            <person name="Wang Q."/>
            <person name="Zhang B."/>
            <person name="Ji P."/>
            <person name="Sakyi L.B."/>
            <person name="Cui X."/>
            <person name="Yuan T."/>
            <person name="Jiang B."/>
            <person name="Yang W."/>
            <person name="Lam T.T.-Y."/>
            <person name="Chang Q."/>
            <person name="Ding S."/>
            <person name="Wang X."/>
            <person name="Zhu J."/>
            <person name="Ruan X."/>
            <person name="Zhao L."/>
            <person name="Wei J."/>
            <person name="Que T."/>
            <person name="Du C."/>
            <person name="Cheng J."/>
            <person name="Dai P."/>
            <person name="Han X."/>
            <person name="Huang E."/>
            <person name="Gao Y."/>
            <person name="Liu J."/>
            <person name="Shao H."/>
            <person name="Ye R."/>
            <person name="Li L."/>
            <person name="Wei W."/>
            <person name="Wang X."/>
            <person name="Wang C."/>
            <person name="Yang T."/>
            <person name="Huo Q."/>
            <person name="Li W."/>
            <person name="Guo W."/>
            <person name="Chen H."/>
            <person name="Zhou L."/>
            <person name="Ni X."/>
            <person name="Tian J."/>
            <person name="Zhou Y."/>
            <person name="Sheng Y."/>
            <person name="Liu T."/>
            <person name="Pan Y."/>
            <person name="Xia L."/>
            <person name="Li J."/>
            <person name="Zhao F."/>
            <person name="Cao W."/>
        </authorList>
    </citation>
    <scope>NUCLEOTIDE SEQUENCE</scope>
    <source>
        <strain evidence="1">Hyas-2018</strain>
    </source>
</reference>
<evidence type="ECO:0000313" key="1">
    <source>
        <dbReference type="EMBL" id="KAH6928858.1"/>
    </source>
</evidence>
<gene>
    <name evidence="1" type="ORF">HPB50_020447</name>
</gene>
<keyword evidence="2" id="KW-1185">Reference proteome</keyword>